<dbReference type="RefSeq" id="YP_009481361.1">
    <property type="nucleotide sequence ID" value="NC_037665.1"/>
</dbReference>
<dbReference type="EMBL" id="MG011691">
    <property type="protein sequence ID" value="AVK77365.1"/>
    <property type="molecule type" value="Genomic_DNA"/>
</dbReference>
<dbReference type="GeneID" id="36841820"/>
<evidence type="ECO:0000256" key="1">
    <source>
        <dbReference type="SAM" id="MobiDB-lite"/>
    </source>
</evidence>
<feature type="region of interest" description="Disordered" evidence="1">
    <location>
        <begin position="501"/>
        <end position="557"/>
    </location>
</feature>
<dbReference type="KEGG" id="vg:36841820"/>
<reference evidence="2" key="1">
    <citation type="journal article" date="2018" name="Nat. Commun.">
        <title>Diversity and evolution of the emerging Pandoraviridae family.</title>
        <authorList>
            <person name="Legendre M."/>
            <person name="Fabre E."/>
            <person name="Poirot O."/>
            <person name="Jeudy S."/>
            <person name="Lartigue A."/>
            <person name="Alempic J.M."/>
            <person name="Beucher L."/>
            <person name="Philippe N."/>
            <person name="Bertaux L."/>
            <person name="Christo-Foroux E."/>
            <person name="Labadie K."/>
            <person name="Coute Y."/>
            <person name="Abergel C."/>
            <person name="Claverie J.M."/>
        </authorList>
    </citation>
    <scope>NUCLEOTIDE SEQUENCE [LARGE SCALE GENOMIC DNA]</scope>
    <source>
        <strain evidence="2">Macleodensis</strain>
    </source>
</reference>
<name>A0A2U7UG48_9VIRU</name>
<protein>
    <submittedName>
        <fullName evidence="2">Uncharacterized protein</fullName>
    </submittedName>
</protein>
<organism evidence="2">
    <name type="scientific">Pandoravirus macleodensis</name>
    <dbReference type="NCBI Taxonomy" id="2107707"/>
    <lineage>
        <taxon>Viruses</taxon>
        <taxon>Pandoravirus</taxon>
    </lineage>
</organism>
<dbReference type="Proteomes" id="UP000249758">
    <property type="component" value="Segment"/>
</dbReference>
<feature type="compositionally biased region" description="Acidic residues" evidence="1">
    <location>
        <begin position="505"/>
        <end position="517"/>
    </location>
</feature>
<accession>A0A2U7UG48</accession>
<gene>
    <name evidence="2" type="ORF">pmac_cds_677</name>
</gene>
<proteinExistence type="predicted"/>
<evidence type="ECO:0000313" key="2">
    <source>
        <dbReference type="EMBL" id="AVK77365.1"/>
    </source>
</evidence>
<sequence length="557" mass="59563">MDTACATSEKLVCLHKPALGAAVQALLARNRRHATVRNVIAKLRQRGNVDAAVWAETLQRHELAAVINTLWDVHGVINSGTVAEPTIVPATLGWPPGSHSGDVDARRWGRPAAPWVRRSRVLVHTAAQCRDAVADLHARPFVSVVVDASPQHDLGLVHIAALGDDSRPARCYTFDVCATPRAEWTGAVHLFDSGRLARFLGDPAIPKAVCGSGPAHNGVAHALTRHLRRLPKPCALAVAVQDREGGRGLLLRNTVQVLPAADGDVAHVIGASMRAHMLDVDAWRAAGAAPRGDRWYWLRRPLSPRALDNCAERAFALCVAYDALATAASAMRSTNGAPHSITIAQPVTDSLLCIAAAQTAASGHWPDHAWCRPKPHQDYNNNNNCSAGKTPVVATARGLCTIAEGGNHDDIGKRKRAQYSCHATVDTNLVAEDVHSAPTTGACCAAVAKIALGDSNEDAAHDAADADSDNNDNDDEKDWNDLCRAMDMYARAITDYRVLDKDTGGEDDVDNDSDDGDNNNNDGDRNGATKEGSDDDDWYGNGRGTWTTAESDLYEAP</sequence>
<feature type="compositionally biased region" description="Basic and acidic residues" evidence="1">
    <location>
        <begin position="522"/>
        <end position="532"/>
    </location>
</feature>